<dbReference type="Gene3D" id="3.10.450.40">
    <property type="match status" value="1"/>
</dbReference>
<evidence type="ECO:0000256" key="3">
    <source>
        <dbReference type="ARBA" id="ARBA00022640"/>
    </source>
</evidence>
<keyword evidence="4" id="KW-0809">Transit peptide</keyword>
<gene>
    <name evidence="5" type="ORF">MANES_05G177300v8</name>
</gene>
<evidence type="ECO:0000313" key="5">
    <source>
        <dbReference type="EMBL" id="OAY50974.1"/>
    </source>
</evidence>
<proteinExistence type="predicted"/>
<accession>A0A2C9VXB1</accession>
<dbReference type="OrthoDB" id="695233at2759"/>
<protein>
    <submittedName>
        <fullName evidence="5">Uncharacterized protein</fullName>
    </submittedName>
</protein>
<dbReference type="AlphaFoldDB" id="A0A2C9VXB1"/>
<keyword evidence="2" id="KW-0150">Chloroplast</keyword>
<dbReference type="GO" id="GO:0009507">
    <property type="term" value="C:chloroplast"/>
    <property type="evidence" value="ECO:0000318"/>
    <property type="project" value="GO_Central"/>
</dbReference>
<dbReference type="Proteomes" id="UP000091857">
    <property type="component" value="Chromosome 5"/>
</dbReference>
<keyword evidence="3" id="KW-0934">Plastid</keyword>
<sequence>MAAPLLLRRFPFLRLQLGRNRLAARTVSPLRHPWSTTADPTRLDEDVSTAEKTTAVLSARDPPSYPRWDDPDHGRWKEMEGEILRDIEAITSLTKEILHSDRYLDGESLTAEDEKAVVENLLIYHPNSEDKIGCGLDSIMVDRHPQFRHSRCLFVVRTDGGWIDFSYQKCLRAYIRDKYPTHAERFIREHFKRGSG</sequence>
<dbReference type="Pfam" id="PF11523">
    <property type="entry name" value="DUF3223"/>
    <property type="match status" value="1"/>
</dbReference>
<dbReference type="Gramene" id="Manes.05G177300.1.v8.1">
    <property type="protein sequence ID" value="Manes.05G177300.1.v8.1.CDS"/>
    <property type="gene ID" value="Manes.05G177300.v8.1"/>
</dbReference>
<name>A0A2C9VXB1_MANES</name>
<dbReference type="InterPro" id="IPR044673">
    <property type="entry name" value="DCL-like"/>
</dbReference>
<dbReference type="PANTHER" id="PTHR33415">
    <property type="entry name" value="PROTEIN EMBRYO DEFECTIVE 514"/>
    <property type="match status" value="1"/>
</dbReference>
<evidence type="ECO:0000313" key="6">
    <source>
        <dbReference type="Proteomes" id="UP000091857"/>
    </source>
</evidence>
<keyword evidence="6" id="KW-1185">Reference proteome</keyword>
<evidence type="ECO:0000256" key="4">
    <source>
        <dbReference type="ARBA" id="ARBA00022946"/>
    </source>
</evidence>
<dbReference type="FunFam" id="3.10.450.40:FF:000008">
    <property type="entry name" value="Protein DCL, chloroplastic"/>
    <property type="match status" value="1"/>
</dbReference>
<dbReference type="GO" id="GO:1901259">
    <property type="term" value="P:chloroplast rRNA processing"/>
    <property type="evidence" value="ECO:0000318"/>
    <property type="project" value="GO_Central"/>
</dbReference>
<dbReference type="EMBL" id="CM004391">
    <property type="protein sequence ID" value="OAY50974.1"/>
    <property type="molecule type" value="Genomic_DNA"/>
</dbReference>
<evidence type="ECO:0000256" key="2">
    <source>
        <dbReference type="ARBA" id="ARBA00022528"/>
    </source>
</evidence>
<comment type="subcellular location">
    <subcellularLocation>
        <location evidence="1">Plastid</location>
        <location evidence="1">Chloroplast</location>
    </subcellularLocation>
</comment>
<comment type="caution">
    <text evidence="5">The sequence shown here is derived from an EMBL/GenBank/DDBJ whole genome shotgun (WGS) entry which is preliminary data.</text>
</comment>
<dbReference type="GO" id="GO:0009658">
    <property type="term" value="P:chloroplast organization"/>
    <property type="evidence" value="ECO:0000318"/>
    <property type="project" value="GO_Central"/>
</dbReference>
<reference evidence="6" key="1">
    <citation type="journal article" date="2016" name="Nat. Biotechnol.">
        <title>Sequencing wild and cultivated cassava and related species reveals extensive interspecific hybridization and genetic diversity.</title>
        <authorList>
            <person name="Bredeson J.V."/>
            <person name="Lyons J.B."/>
            <person name="Prochnik S.E."/>
            <person name="Wu G.A."/>
            <person name="Ha C.M."/>
            <person name="Edsinger-Gonzales E."/>
            <person name="Grimwood J."/>
            <person name="Schmutz J."/>
            <person name="Rabbi I.Y."/>
            <person name="Egesi C."/>
            <person name="Nauluvula P."/>
            <person name="Lebot V."/>
            <person name="Ndunguru J."/>
            <person name="Mkamilo G."/>
            <person name="Bart R.S."/>
            <person name="Setter T.L."/>
            <person name="Gleadow R.M."/>
            <person name="Kulakow P."/>
            <person name="Ferguson M.E."/>
            <person name="Rounsley S."/>
            <person name="Rokhsar D.S."/>
        </authorList>
    </citation>
    <scope>NUCLEOTIDE SEQUENCE [LARGE SCALE GENOMIC DNA]</scope>
    <source>
        <strain evidence="6">cv. AM560-2</strain>
    </source>
</reference>
<evidence type="ECO:0000256" key="1">
    <source>
        <dbReference type="ARBA" id="ARBA00004229"/>
    </source>
</evidence>
<organism evidence="5 6">
    <name type="scientific">Manihot esculenta</name>
    <name type="common">Cassava</name>
    <name type="synonym">Jatropha manihot</name>
    <dbReference type="NCBI Taxonomy" id="3983"/>
    <lineage>
        <taxon>Eukaryota</taxon>
        <taxon>Viridiplantae</taxon>
        <taxon>Streptophyta</taxon>
        <taxon>Embryophyta</taxon>
        <taxon>Tracheophyta</taxon>
        <taxon>Spermatophyta</taxon>
        <taxon>Magnoliopsida</taxon>
        <taxon>eudicotyledons</taxon>
        <taxon>Gunneridae</taxon>
        <taxon>Pentapetalae</taxon>
        <taxon>rosids</taxon>
        <taxon>fabids</taxon>
        <taxon>Malpighiales</taxon>
        <taxon>Euphorbiaceae</taxon>
        <taxon>Crotonoideae</taxon>
        <taxon>Manihoteae</taxon>
        <taxon>Manihot</taxon>
    </lineage>
</organism>
<dbReference type="PANTHER" id="PTHR33415:SF4">
    <property type="entry name" value="DCL PROTEIN (DUF3223)"/>
    <property type="match status" value="1"/>
</dbReference>